<dbReference type="InterPro" id="IPR001509">
    <property type="entry name" value="Epimerase_deHydtase"/>
</dbReference>
<dbReference type="KEGG" id="hdi:HDIA_0041"/>
<dbReference type="Proteomes" id="UP000223606">
    <property type="component" value="Chromosome 1"/>
</dbReference>
<evidence type="ECO:0000259" key="2">
    <source>
        <dbReference type="Pfam" id="PF01370"/>
    </source>
</evidence>
<protein>
    <recommendedName>
        <fullName evidence="2">NAD-dependent epimerase/dehydratase domain-containing protein</fullName>
    </recommendedName>
</protein>
<accession>A0A2C9CZR7</accession>
<evidence type="ECO:0000313" key="4">
    <source>
        <dbReference type="Proteomes" id="UP000223606"/>
    </source>
</evidence>
<dbReference type="PANTHER" id="PTHR43574">
    <property type="entry name" value="EPIMERASE-RELATED"/>
    <property type="match status" value="1"/>
</dbReference>
<feature type="domain" description="NAD-dependent epimerase/dehydratase" evidence="2">
    <location>
        <begin position="99"/>
        <end position="210"/>
    </location>
</feature>
<sequence length="290" mass="30960">MRLFIFGAGYSGLALARHLAGKADWIGGTTRHAERLDELAAAGIEPFVFDGERPGEGVREALAGATHIVLSVAPGETGDAVLAQHADDIAAAPDLEWIGYWSTVGVYGDYGGAWVEETTKCHPKARRSRARLATETEWTGFAAGIECPIAMLRLAGIYGPGRNAFVKLAEGTAKRLIKPGQVFNRIHVDDIAAMTAAAMTARADGVFNVCDDEPAPPQDVIAYAAGLMGVEPPPEQDFASADLSPMARSFYGENKRCSNAKIKTTLGLEPVYPTYREAHAAMWAAGNWRG</sequence>
<proteinExistence type="predicted"/>
<dbReference type="RefSeq" id="WP_099553275.1">
    <property type="nucleotide sequence ID" value="NZ_LT960614.1"/>
</dbReference>
<reference evidence="4" key="1">
    <citation type="submission" date="2017-09" db="EMBL/GenBank/DDBJ databases">
        <title>Genome sequence of Nannocystis excedens DSM 71.</title>
        <authorList>
            <person name="Blom J."/>
        </authorList>
    </citation>
    <scope>NUCLEOTIDE SEQUENCE [LARGE SCALE GENOMIC DNA]</scope>
    <source>
        <strain evidence="4">type strain: E19</strain>
    </source>
</reference>
<dbReference type="SUPFAM" id="SSF51735">
    <property type="entry name" value="NAD(P)-binding Rossmann-fold domains"/>
    <property type="match status" value="1"/>
</dbReference>
<keyword evidence="4" id="KW-1185">Reference proteome</keyword>
<dbReference type="CDD" id="cd05266">
    <property type="entry name" value="SDR_a4"/>
    <property type="match status" value="1"/>
</dbReference>
<gene>
    <name evidence="3" type="ORF">HDIA_0041</name>
</gene>
<organism evidence="3 4">
    <name type="scientific">Hartmannibacter diazotrophicus</name>
    <dbReference type="NCBI Taxonomy" id="1482074"/>
    <lineage>
        <taxon>Bacteria</taxon>
        <taxon>Pseudomonadati</taxon>
        <taxon>Pseudomonadota</taxon>
        <taxon>Alphaproteobacteria</taxon>
        <taxon>Hyphomicrobiales</taxon>
        <taxon>Pleomorphomonadaceae</taxon>
        <taxon>Hartmannibacter</taxon>
    </lineage>
</organism>
<evidence type="ECO:0000313" key="3">
    <source>
        <dbReference type="EMBL" id="SON53582.1"/>
    </source>
</evidence>
<dbReference type="Gene3D" id="3.40.50.720">
    <property type="entry name" value="NAD(P)-binding Rossmann-like Domain"/>
    <property type="match status" value="1"/>
</dbReference>
<evidence type="ECO:0000256" key="1">
    <source>
        <dbReference type="ARBA" id="ARBA00023027"/>
    </source>
</evidence>
<dbReference type="EMBL" id="LT960614">
    <property type="protein sequence ID" value="SON53582.1"/>
    <property type="molecule type" value="Genomic_DNA"/>
</dbReference>
<dbReference type="Pfam" id="PF01370">
    <property type="entry name" value="Epimerase"/>
    <property type="match status" value="1"/>
</dbReference>
<dbReference type="OrthoDB" id="9808276at2"/>
<dbReference type="AlphaFoldDB" id="A0A2C9CZR7"/>
<name>A0A2C9CZR7_9HYPH</name>
<dbReference type="InterPro" id="IPR036291">
    <property type="entry name" value="NAD(P)-bd_dom_sf"/>
</dbReference>
<keyword evidence="1" id="KW-0520">NAD</keyword>